<name>A0A1I0QQM6_9RHOB</name>
<proteinExistence type="predicted"/>
<feature type="transmembrane region" description="Helical" evidence="1">
    <location>
        <begin position="159"/>
        <end position="178"/>
    </location>
</feature>
<dbReference type="Proteomes" id="UP000199167">
    <property type="component" value="Unassembled WGS sequence"/>
</dbReference>
<keyword evidence="1" id="KW-0472">Membrane</keyword>
<dbReference type="STRING" id="364200.SAMN04488515_2096"/>
<dbReference type="InterPro" id="IPR011088">
    <property type="entry name" value="Phage_phiNM3_A0EWY4"/>
</dbReference>
<dbReference type="Pfam" id="PF07509">
    <property type="entry name" value="DUF1523"/>
    <property type="match status" value="1"/>
</dbReference>
<gene>
    <name evidence="2" type="ORF">SAMN04488515_2096</name>
</gene>
<sequence>MKRIRTIFRLIVLLIFGLVLHYALPQHDVVRVVNTYQERQDLNDWTRVFWARPDDQSATLINRDVQFIQTVKKRTMLLGFIPRETTEVMVYRNEDTNFSWPFYFKFDTANLQTEADDLVSTAENPKWAVITHYGWRNEYVSAFPNAIAIRPVASPDVTIIPWFNIGFFVVVAFFFGLVRAMWRQFRERSVDPLLDSAGDQYDELQASVSERRSRIGRWMDTWRKKDDRRH</sequence>
<evidence type="ECO:0000313" key="2">
    <source>
        <dbReference type="EMBL" id="SEW29646.1"/>
    </source>
</evidence>
<protein>
    <recommendedName>
        <fullName evidence="4">DUF1523 domain-containing protein</fullName>
    </recommendedName>
</protein>
<evidence type="ECO:0008006" key="4">
    <source>
        <dbReference type="Google" id="ProtNLM"/>
    </source>
</evidence>
<keyword evidence="1" id="KW-0812">Transmembrane</keyword>
<reference evidence="2 3" key="1">
    <citation type="submission" date="2016-10" db="EMBL/GenBank/DDBJ databases">
        <authorList>
            <person name="de Groot N.N."/>
        </authorList>
    </citation>
    <scope>NUCLEOTIDE SEQUENCE [LARGE SCALE GENOMIC DNA]</scope>
    <source>
        <strain evidence="2 3">DSM 17925</strain>
    </source>
</reference>
<dbReference type="OrthoDB" id="5354324at2"/>
<keyword evidence="1" id="KW-1133">Transmembrane helix</keyword>
<evidence type="ECO:0000313" key="3">
    <source>
        <dbReference type="Proteomes" id="UP000199167"/>
    </source>
</evidence>
<dbReference type="RefSeq" id="WP_089993622.1">
    <property type="nucleotide sequence ID" value="NZ_FOIZ01000001.1"/>
</dbReference>
<organism evidence="2 3">
    <name type="scientific">Cognatiyoonia koreensis</name>
    <dbReference type="NCBI Taxonomy" id="364200"/>
    <lineage>
        <taxon>Bacteria</taxon>
        <taxon>Pseudomonadati</taxon>
        <taxon>Pseudomonadota</taxon>
        <taxon>Alphaproteobacteria</taxon>
        <taxon>Rhodobacterales</taxon>
        <taxon>Paracoccaceae</taxon>
        <taxon>Cognatiyoonia</taxon>
    </lineage>
</organism>
<evidence type="ECO:0000256" key="1">
    <source>
        <dbReference type="SAM" id="Phobius"/>
    </source>
</evidence>
<dbReference type="AlphaFoldDB" id="A0A1I0QQM6"/>
<accession>A0A1I0QQM6</accession>
<dbReference type="EMBL" id="FOIZ01000001">
    <property type="protein sequence ID" value="SEW29646.1"/>
    <property type="molecule type" value="Genomic_DNA"/>
</dbReference>
<keyword evidence="3" id="KW-1185">Reference proteome</keyword>